<proteinExistence type="predicted"/>
<sequence length="157" mass="18001">MGFFDKVKSIKNFITGGAAKVYLDSSEIVFGEQFELRIRVQVDDADLKIDRVYVEIEGIEEIEVPDVDVIYEYDDEEERRIEIVRAETTTTELEITVDDGQVLNANEKYEWTVNVELPSDALPPYNGEYCQHSYMARASLDCFGNDPDSGWIELDIN</sequence>
<evidence type="ECO:0000313" key="1">
    <source>
        <dbReference type="EMBL" id="SHF16699.1"/>
    </source>
</evidence>
<name>A0A1M4ZF59_VIBGA</name>
<dbReference type="Gene3D" id="2.60.40.640">
    <property type="match status" value="1"/>
</dbReference>
<dbReference type="InterPro" id="IPR014752">
    <property type="entry name" value="Arrestin-like_C"/>
</dbReference>
<dbReference type="AlphaFoldDB" id="A0A1M4ZF59"/>
<gene>
    <name evidence="1" type="ORF">SAMN02745781_01591</name>
</gene>
<accession>A0A1M4ZF59</accession>
<dbReference type="RefSeq" id="WP_072957736.1">
    <property type="nucleotide sequence ID" value="NZ_FQUH01000006.1"/>
</dbReference>
<organism evidence="1 2">
    <name type="scientific">Vibrio gazogenes DSM 21264 = NBRC 103151</name>
    <dbReference type="NCBI Taxonomy" id="1123492"/>
    <lineage>
        <taxon>Bacteria</taxon>
        <taxon>Pseudomonadati</taxon>
        <taxon>Pseudomonadota</taxon>
        <taxon>Gammaproteobacteria</taxon>
        <taxon>Vibrionales</taxon>
        <taxon>Vibrionaceae</taxon>
        <taxon>Vibrio</taxon>
    </lineage>
</organism>
<keyword evidence="2" id="KW-1185">Reference proteome</keyword>
<reference evidence="2" key="1">
    <citation type="submission" date="2016-11" db="EMBL/GenBank/DDBJ databases">
        <authorList>
            <person name="Varghese N."/>
            <person name="Submissions S."/>
        </authorList>
    </citation>
    <scope>NUCLEOTIDE SEQUENCE [LARGE SCALE GENOMIC DNA]</scope>
    <source>
        <strain evidence="2">DSM 21264</strain>
    </source>
</reference>
<dbReference type="EMBL" id="FQUH01000006">
    <property type="protein sequence ID" value="SHF16699.1"/>
    <property type="molecule type" value="Genomic_DNA"/>
</dbReference>
<protein>
    <submittedName>
        <fullName evidence="1">SpoOM protein</fullName>
    </submittedName>
</protein>
<evidence type="ECO:0000313" key="2">
    <source>
        <dbReference type="Proteomes" id="UP000184159"/>
    </source>
</evidence>
<dbReference type="Proteomes" id="UP000184159">
    <property type="component" value="Unassembled WGS sequence"/>
</dbReference>